<accession>A0A183F8N1</accession>
<gene>
    <name evidence="1" type="ORF">HPBE_LOCUS2524</name>
</gene>
<protein>
    <submittedName>
        <fullName evidence="3">TAXi_C domain-containing protein</fullName>
    </submittedName>
</protein>
<keyword evidence="2" id="KW-1185">Reference proteome</keyword>
<name>A0A183F8N1_HELPZ</name>
<reference evidence="1 2" key="1">
    <citation type="submission" date="2018-11" db="EMBL/GenBank/DDBJ databases">
        <authorList>
            <consortium name="Pathogen Informatics"/>
        </authorList>
    </citation>
    <scope>NUCLEOTIDE SEQUENCE [LARGE SCALE GENOMIC DNA]</scope>
</reference>
<evidence type="ECO:0000313" key="2">
    <source>
        <dbReference type="Proteomes" id="UP000050761"/>
    </source>
</evidence>
<dbReference type="PANTHER" id="PTHR12241">
    <property type="entry name" value="TUBULIN POLYGLUTAMYLASE"/>
    <property type="match status" value="1"/>
</dbReference>
<dbReference type="AlphaFoldDB" id="A0A183F8N1"/>
<dbReference type="PANTHER" id="PTHR12241:SF154">
    <property type="entry name" value="TUBULIN POLYGLUTAMYLASE TTLL11"/>
    <property type="match status" value="1"/>
</dbReference>
<evidence type="ECO:0000313" key="3">
    <source>
        <dbReference type="WBParaSite" id="HPBE_0000252301-mRNA-1"/>
    </source>
</evidence>
<dbReference type="GO" id="GO:0036064">
    <property type="term" value="C:ciliary basal body"/>
    <property type="evidence" value="ECO:0007669"/>
    <property type="project" value="TreeGrafter"/>
</dbReference>
<dbReference type="GO" id="GO:0000226">
    <property type="term" value="P:microtubule cytoskeleton organization"/>
    <property type="evidence" value="ECO:0007669"/>
    <property type="project" value="TreeGrafter"/>
</dbReference>
<accession>A0A3P7TW45</accession>
<dbReference type="OrthoDB" id="202825at2759"/>
<organism evidence="2 3">
    <name type="scientific">Heligmosomoides polygyrus</name>
    <name type="common">Parasitic roundworm</name>
    <dbReference type="NCBI Taxonomy" id="6339"/>
    <lineage>
        <taxon>Eukaryota</taxon>
        <taxon>Metazoa</taxon>
        <taxon>Ecdysozoa</taxon>
        <taxon>Nematoda</taxon>
        <taxon>Chromadorea</taxon>
        <taxon>Rhabditida</taxon>
        <taxon>Rhabditina</taxon>
        <taxon>Rhabditomorpha</taxon>
        <taxon>Strongyloidea</taxon>
        <taxon>Heligmosomidae</taxon>
        <taxon>Heligmosomoides</taxon>
    </lineage>
</organism>
<dbReference type="WBParaSite" id="HPBE_0000252301-mRNA-1">
    <property type="protein sequence ID" value="HPBE_0000252301-mRNA-1"/>
    <property type="gene ID" value="HPBE_0000252301"/>
</dbReference>
<evidence type="ECO:0000313" key="1">
    <source>
        <dbReference type="EMBL" id="VDO25931.1"/>
    </source>
</evidence>
<reference evidence="3" key="2">
    <citation type="submission" date="2019-09" db="UniProtKB">
        <authorList>
            <consortium name="WormBaseParasite"/>
        </authorList>
    </citation>
    <scope>IDENTIFICATION</scope>
</reference>
<dbReference type="GO" id="GO:0070740">
    <property type="term" value="F:tubulin-glutamic acid ligase activity"/>
    <property type="evidence" value="ECO:0007669"/>
    <property type="project" value="TreeGrafter"/>
</dbReference>
<proteinExistence type="predicted"/>
<dbReference type="Proteomes" id="UP000050761">
    <property type="component" value="Unassembled WGS sequence"/>
</dbReference>
<dbReference type="GO" id="GO:0015631">
    <property type="term" value="F:tubulin binding"/>
    <property type="evidence" value="ECO:0007669"/>
    <property type="project" value="TreeGrafter"/>
</dbReference>
<sequence>RLQYPDGRDDGKPCSVYWFATFPHDFKSIVKSPQSLVNRFPGMVFVQTSAIMGIIDTFQEVLIFGDSVDKFTGLGELAKKVKLTHALRAMQMIFPEKYSFYPRSFYLPADYDEFVVSVSIYT</sequence>
<dbReference type="EMBL" id="UZAH01003948">
    <property type="protein sequence ID" value="VDO25931.1"/>
    <property type="molecule type" value="Genomic_DNA"/>
</dbReference>